<keyword evidence="8" id="KW-1185">Reference proteome</keyword>
<dbReference type="InterPro" id="IPR039425">
    <property type="entry name" value="RNA_pol_sigma-70-like"/>
</dbReference>
<evidence type="ECO:0000256" key="1">
    <source>
        <dbReference type="ARBA" id="ARBA00010641"/>
    </source>
</evidence>
<dbReference type="Gene3D" id="1.10.1740.10">
    <property type="match status" value="1"/>
</dbReference>
<evidence type="ECO:0000259" key="5">
    <source>
        <dbReference type="Pfam" id="PF04542"/>
    </source>
</evidence>
<dbReference type="InterPro" id="IPR013249">
    <property type="entry name" value="RNA_pol_sigma70_r4_t2"/>
</dbReference>
<dbReference type="InterPro" id="IPR036388">
    <property type="entry name" value="WH-like_DNA-bd_sf"/>
</dbReference>
<keyword evidence="4" id="KW-0804">Transcription</keyword>
<keyword evidence="3" id="KW-0731">Sigma factor</keyword>
<protein>
    <submittedName>
        <fullName evidence="7">Sigma-70 family RNA polymerase sigma factor</fullName>
    </submittedName>
</protein>
<dbReference type="InterPro" id="IPR013325">
    <property type="entry name" value="RNA_pol_sigma_r2"/>
</dbReference>
<keyword evidence="2" id="KW-0805">Transcription regulation</keyword>
<evidence type="ECO:0000313" key="7">
    <source>
        <dbReference type="EMBL" id="MBU9736359.1"/>
    </source>
</evidence>
<name>A0A949JYD8_9FIRM</name>
<dbReference type="Pfam" id="PF08281">
    <property type="entry name" value="Sigma70_r4_2"/>
    <property type="match status" value="1"/>
</dbReference>
<dbReference type="GO" id="GO:0003677">
    <property type="term" value="F:DNA binding"/>
    <property type="evidence" value="ECO:0007669"/>
    <property type="project" value="InterPro"/>
</dbReference>
<evidence type="ECO:0000259" key="6">
    <source>
        <dbReference type="Pfam" id="PF08281"/>
    </source>
</evidence>
<dbReference type="InterPro" id="IPR014284">
    <property type="entry name" value="RNA_pol_sigma-70_dom"/>
</dbReference>
<reference evidence="7" key="1">
    <citation type="submission" date="2021-06" db="EMBL/GenBank/DDBJ databases">
        <title>Description of novel taxa of the family Lachnospiraceae.</title>
        <authorList>
            <person name="Chaplin A.V."/>
            <person name="Sokolova S.R."/>
            <person name="Pikina A.P."/>
            <person name="Korzhanova M."/>
            <person name="Belova V."/>
            <person name="Korostin D."/>
            <person name="Efimov B.A."/>
        </authorList>
    </citation>
    <scope>NUCLEOTIDE SEQUENCE</scope>
    <source>
        <strain evidence="7">ASD5720</strain>
    </source>
</reference>
<evidence type="ECO:0000313" key="8">
    <source>
        <dbReference type="Proteomes" id="UP000712157"/>
    </source>
</evidence>
<gene>
    <name evidence="7" type="ORF">KTH89_07415</name>
</gene>
<evidence type="ECO:0000256" key="3">
    <source>
        <dbReference type="ARBA" id="ARBA00023082"/>
    </source>
</evidence>
<sequence length="158" mass="18202">MKKEQLGELIIASEDTMYHVARTLLRNDADCADAIQEAIVKAFTKLHALKSDAYARTWLIRILINECYKIMRTEKRIVSLESYMPEESAEQSKDYSDLYEAVSQLPKDARLTIILYYVEGYNVREIAQLLDLSESAVKNRLARARARLKNELEAKEAL</sequence>
<dbReference type="PANTHER" id="PTHR43133:SF51">
    <property type="entry name" value="RNA POLYMERASE SIGMA FACTOR"/>
    <property type="match status" value="1"/>
</dbReference>
<dbReference type="InterPro" id="IPR007627">
    <property type="entry name" value="RNA_pol_sigma70_r2"/>
</dbReference>
<proteinExistence type="inferred from homology"/>
<evidence type="ECO:0000256" key="4">
    <source>
        <dbReference type="ARBA" id="ARBA00023163"/>
    </source>
</evidence>
<dbReference type="InterPro" id="IPR013324">
    <property type="entry name" value="RNA_pol_sigma_r3/r4-like"/>
</dbReference>
<dbReference type="GO" id="GO:0006352">
    <property type="term" value="P:DNA-templated transcription initiation"/>
    <property type="evidence" value="ECO:0007669"/>
    <property type="project" value="InterPro"/>
</dbReference>
<organism evidence="7 8">
    <name type="scientific">Diplocloster agilis</name>
    <dbReference type="NCBI Taxonomy" id="2850323"/>
    <lineage>
        <taxon>Bacteria</taxon>
        <taxon>Bacillati</taxon>
        <taxon>Bacillota</taxon>
        <taxon>Clostridia</taxon>
        <taxon>Lachnospirales</taxon>
        <taxon>Lachnospiraceae</taxon>
        <taxon>Diplocloster</taxon>
    </lineage>
</organism>
<dbReference type="SUPFAM" id="SSF88946">
    <property type="entry name" value="Sigma2 domain of RNA polymerase sigma factors"/>
    <property type="match status" value="1"/>
</dbReference>
<dbReference type="RefSeq" id="WP_238721231.1">
    <property type="nucleotide sequence ID" value="NZ_JAHQCW010000009.1"/>
</dbReference>
<dbReference type="NCBIfam" id="TIGR02937">
    <property type="entry name" value="sigma70-ECF"/>
    <property type="match status" value="1"/>
</dbReference>
<accession>A0A949JYD8</accession>
<dbReference type="CDD" id="cd06171">
    <property type="entry name" value="Sigma70_r4"/>
    <property type="match status" value="1"/>
</dbReference>
<comment type="similarity">
    <text evidence="1">Belongs to the sigma-70 factor family. ECF subfamily.</text>
</comment>
<dbReference type="AlphaFoldDB" id="A0A949JYD8"/>
<dbReference type="Gene3D" id="1.10.10.10">
    <property type="entry name" value="Winged helix-like DNA-binding domain superfamily/Winged helix DNA-binding domain"/>
    <property type="match status" value="1"/>
</dbReference>
<feature type="domain" description="RNA polymerase sigma-70 region 2" evidence="5">
    <location>
        <begin position="15"/>
        <end position="76"/>
    </location>
</feature>
<dbReference type="GO" id="GO:0016987">
    <property type="term" value="F:sigma factor activity"/>
    <property type="evidence" value="ECO:0007669"/>
    <property type="project" value="UniProtKB-KW"/>
</dbReference>
<comment type="caution">
    <text evidence="7">The sequence shown here is derived from an EMBL/GenBank/DDBJ whole genome shotgun (WGS) entry which is preliminary data.</text>
</comment>
<dbReference type="PANTHER" id="PTHR43133">
    <property type="entry name" value="RNA POLYMERASE ECF-TYPE SIGMA FACTO"/>
    <property type="match status" value="1"/>
</dbReference>
<dbReference type="EMBL" id="JAHQCW010000009">
    <property type="protein sequence ID" value="MBU9736359.1"/>
    <property type="molecule type" value="Genomic_DNA"/>
</dbReference>
<evidence type="ECO:0000256" key="2">
    <source>
        <dbReference type="ARBA" id="ARBA00023015"/>
    </source>
</evidence>
<dbReference type="Proteomes" id="UP000712157">
    <property type="component" value="Unassembled WGS sequence"/>
</dbReference>
<dbReference type="SUPFAM" id="SSF88659">
    <property type="entry name" value="Sigma3 and sigma4 domains of RNA polymerase sigma factors"/>
    <property type="match status" value="1"/>
</dbReference>
<dbReference type="Pfam" id="PF04542">
    <property type="entry name" value="Sigma70_r2"/>
    <property type="match status" value="1"/>
</dbReference>
<feature type="domain" description="RNA polymerase sigma factor 70 region 4 type 2" evidence="6">
    <location>
        <begin position="97"/>
        <end position="148"/>
    </location>
</feature>